<sequence length="74" mass="8623">MLHLRNNKGWDEDKENRLDGRWNVEDGKQIFVLAGRALFFLMSKRKQKTPAENFSIKVSALALPSYAEKFVRPD</sequence>
<comment type="caution">
    <text evidence="1">The sequence shown here is derived from an EMBL/GenBank/DDBJ whole genome shotgun (WGS) entry which is preliminary data.</text>
</comment>
<dbReference type="Proteomes" id="UP000652755">
    <property type="component" value="Unassembled WGS sequence"/>
</dbReference>
<dbReference type="EMBL" id="JACRYL010000024">
    <property type="protein sequence ID" value="MBC6112683.1"/>
    <property type="molecule type" value="Genomic_DNA"/>
</dbReference>
<evidence type="ECO:0000313" key="1">
    <source>
        <dbReference type="EMBL" id="MBC6112683.1"/>
    </source>
</evidence>
<dbReference type="RefSeq" id="WP_379016398.1">
    <property type="nucleotide sequence ID" value="NZ_JBHRVK010000001.1"/>
</dbReference>
<protein>
    <submittedName>
        <fullName evidence="1">Uncharacterized protein</fullName>
    </submittedName>
</protein>
<organism evidence="1 2">
    <name type="scientific">Pedobacter fastidiosus</name>
    <dbReference type="NCBI Taxonomy" id="2765361"/>
    <lineage>
        <taxon>Bacteria</taxon>
        <taxon>Pseudomonadati</taxon>
        <taxon>Bacteroidota</taxon>
        <taxon>Sphingobacteriia</taxon>
        <taxon>Sphingobacteriales</taxon>
        <taxon>Sphingobacteriaceae</taxon>
        <taxon>Pedobacter</taxon>
    </lineage>
</organism>
<reference evidence="1 2" key="1">
    <citation type="submission" date="2020-08" db="EMBL/GenBank/DDBJ databases">
        <authorList>
            <person name="Sun Q."/>
            <person name="Inoue M."/>
        </authorList>
    </citation>
    <scope>NUCLEOTIDE SEQUENCE [LARGE SCALE GENOMIC DNA]</scope>
    <source>
        <strain evidence="1 2">CCM 8938</strain>
    </source>
</reference>
<evidence type="ECO:0000313" key="2">
    <source>
        <dbReference type="Proteomes" id="UP000652755"/>
    </source>
</evidence>
<gene>
    <name evidence="1" type="ORF">H7U22_19850</name>
</gene>
<proteinExistence type="predicted"/>
<keyword evidence="2" id="KW-1185">Reference proteome</keyword>
<name>A0ABR7KX44_9SPHI</name>
<accession>A0ABR7KX44</accession>